<dbReference type="Proteomes" id="UP000266287">
    <property type="component" value="Unassembled WGS sequence"/>
</dbReference>
<reference evidence="1 2" key="1">
    <citation type="submission" date="2018-08" db="EMBL/GenBank/DDBJ databases">
        <title>Draft genome of candidate division NPL-UPA2 bacterium Unc8 that adapted to ultra-basic serpentinizing groundwater.</title>
        <authorList>
            <person name="Ishii S."/>
            <person name="Suzuki S."/>
            <person name="Nealson K.H."/>
        </authorList>
    </citation>
    <scope>NUCLEOTIDE SEQUENCE [LARGE SCALE GENOMIC DNA]</scope>
    <source>
        <strain evidence="1">Unc8</strain>
    </source>
</reference>
<evidence type="ECO:0008006" key="3">
    <source>
        <dbReference type="Google" id="ProtNLM"/>
    </source>
</evidence>
<evidence type="ECO:0000313" key="1">
    <source>
        <dbReference type="EMBL" id="RII00277.1"/>
    </source>
</evidence>
<dbReference type="AlphaFoldDB" id="A0A399FW97"/>
<evidence type="ECO:0000313" key="2">
    <source>
        <dbReference type="Proteomes" id="UP000266287"/>
    </source>
</evidence>
<gene>
    <name evidence="1" type="ORF">B9J77_03045</name>
</gene>
<name>A0A399FW97_UNCN2</name>
<organism evidence="1 2">
    <name type="scientific">candidate division NPL-UPA2 bacterium Unc8</name>
    <dbReference type="NCBI Taxonomy" id="1980939"/>
    <lineage>
        <taxon>Bacteria</taxon>
    </lineage>
</organism>
<dbReference type="EMBL" id="NDHY01000005">
    <property type="protein sequence ID" value="RII00277.1"/>
    <property type="molecule type" value="Genomic_DNA"/>
</dbReference>
<comment type="caution">
    <text evidence="1">The sequence shown here is derived from an EMBL/GenBank/DDBJ whole genome shotgun (WGS) entry which is preliminary data.</text>
</comment>
<protein>
    <recommendedName>
        <fullName evidence="3">DUF4340 domain-containing protein</fullName>
    </recommendedName>
</protein>
<accession>A0A399FW97</accession>
<proteinExistence type="predicted"/>
<sequence>MKKVIVIFFILAMALGTIFLVTRPERKELVRVTLQESLGEPEKHVIVINGEEYSFLLSRYDPPFFSTELVTRDEQDLSTPEGTVLARLSAVMSNDRDWRLSLLEEDVRERNRRDPEEERIIKEHLKRMPLLDPLENYLILLFKVEFEFEGKKYALIRDRAVVRGVEQPGIGTVALVKQGDIWLGTDDVWKHPILDLVMRSYEELREILKEGTWDRRHRRR</sequence>